<dbReference type="Proteomes" id="UP001500151">
    <property type="component" value="Unassembled WGS sequence"/>
</dbReference>
<proteinExistence type="predicted"/>
<reference evidence="2 3" key="1">
    <citation type="journal article" date="2019" name="Int. J. Syst. Evol. Microbiol.">
        <title>The Global Catalogue of Microorganisms (GCM) 10K type strain sequencing project: providing services to taxonomists for standard genome sequencing and annotation.</title>
        <authorList>
            <consortium name="The Broad Institute Genomics Platform"/>
            <consortium name="The Broad Institute Genome Sequencing Center for Infectious Disease"/>
            <person name="Wu L."/>
            <person name="Ma J."/>
        </authorList>
    </citation>
    <scope>NUCLEOTIDE SEQUENCE [LARGE SCALE GENOMIC DNA]</scope>
    <source>
        <strain evidence="2 3">JCM 4524</strain>
    </source>
</reference>
<accession>A0ABN3RBU2</accession>
<sequence>MGVDIESGDDLAGAVPQRGRDRADAGRQLFVGQCPSAGPHLPQDRLAFLRAGLPARRQPERDGCASTFSSSPAGKDARRTLPREVGSAGIRVPICTDRVTYLSADRIDLPHS</sequence>
<evidence type="ECO:0000256" key="1">
    <source>
        <dbReference type="SAM" id="MobiDB-lite"/>
    </source>
</evidence>
<evidence type="ECO:0000313" key="2">
    <source>
        <dbReference type="EMBL" id="GAA2648708.1"/>
    </source>
</evidence>
<comment type="caution">
    <text evidence="2">The sequence shown here is derived from an EMBL/GenBank/DDBJ whole genome shotgun (WGS) entry which is preliminary data.</text>
</comment>
<name>A0ABN3RBU2_9ACTN</name>
<protein>
    <submittedName>
        <fullName evidence="2">Uncharacterized protein</fullName>
    </submittedName>
</protein>
<dbReference type="EMBL" id="BAAASJ010000076">
    <property type="protein sequence ID" value="GAA2648708.1"/>
    <property type="molecule type" value="Genomic_DNA"/>
</dbReference>
<feature type="region of interest" description="Disordered" evidence="1">
    <location>
        <begin position="57"/>
        <end position="81"/>
    </location>
</feature>
<keyword evidence="3" id="KW-1185">Reference proteome</keyword>
<evidence type="ECO:0000313" key="3">
    <source>
        <dbReference type="Proteomes" id="UP001500151"/>
    </source>
</evidence>
<gene>
    <name evidence="2" type="ORF">GCM10010307_56500</name>
</gene>
<organism evidence="2 3">
    <name type="scientific">Streptomyces vastus</name>
    <dbReference type="NCBI Taxonomy" id="285451"/>
    <lineage>
        <taxon>Bacteria</taxon>
        <taxon>Bacillati</taxon>
        <taxon>Actinomycetota</taxon>
        <taxon>Actinomycetes</taxon>
        <taxon>Kitasatosporales</taxon>
        <taxon>Streptomycetaceae</taxon>
        <taxon>Streptomyces</taxon>
    </lineage>
</organism>
<feature type="region of interest" description="Disordered" evidence="1">
    <location>
        <begin position="1"/>
        <end position="24"/>
    </location>
</feature>